<name>A0AAW1FIW8_ZOAVI</name>
<organism evidence="1 2">
    <name type="scientific">Zoarces viviparus</name>
    <name type="common">Viviparous eelpout</name>
    <name type="synonym">Blennius viviparus</name>
    <dbReference type="NCBI Taxonomy" id="48416"/>
    <lineage>
        <taxon>Eukaryota</taxon>
        <taxon>Metazoa</taxon>
        <taxon>Chordata</taxon>
        <taxon>Craniata</taxon>
        <taxon>Vertebrata</taxon>
        <taxon>Euteleostomi</taxon>
        <taxon>Actinopterygii</taxon>
        <taxon>Neopterygii</taxon>
        <taxon>Teleostei</taxon>
        <taxon>Neoteleostei</taxon>
        <taxon>Acanthomorphata</taxon>
        <taxon>Eupercaria</taxon>
        <taxon>Perciformes</taxon>
        <taxon>Cottioidei</taxon>
        <taxon>Zoarcales</taxon>
        <taxon>Zoarcidae</taxon>
        <taxon>Zoarcinae</taxon>
        <taxon>Zoarces</taxon>
    </lineage>
</organism>
<keyword evidence="2" id="KW-1185">Reference proteome</keyword>
<dbReference type="EMBL" id="JBCEZU010000056">
    <property type="protein sequence ID" value="KAK9534637.1"/>
    <property type="molecule type" value="Genomic_DNA"/>
</dbReference>
<reference evidence="1 2" key="1">
    <citation type="journal article" date="2024" name="Genome Biol. Evol.">
        <title>Chromosome-level genome assembly of the viviparous eelpout Zoarces viviparus.</title>
        <authorList>
            <person name="Fuhrmann N."/>
            <person name="Brasseur M.V."/>
            <person name="Bakowski C.E."/>
            <person name="Podsiadlowski L."/>
            <person name="Prost S."/>
            <person name="Krehenwinkel H."/>
            <person name="Mayer C."/>
        </authorList>
    </citation>
    <scope>NUCLEOTIDE SEQUENCE [LARGE SCALE GENOMIC DNA]</scope>
    <source>
        <strain evidence="1">NO-MEL_2022_Ind0_liver</strain>
    </source>
</reference>
<gene>
    <name evidence="1" type="ORF">VZT92_007070</name>
</gene>
<evidence type="ECO:0000313" key="2">
    <source>
        <dbReference type="Proteomes" id="UP001488805"/>
    </source>
</evidence>
<comment type="caution">
    <text evidence="1">The sequence shown here is derived from an EMBL/GenBank/DDBJ whole genome shotgun (WGS) entry which is preliminary data.</text>
</comment>
<dbReference type="Proteomes" id="UP001488805">
    <property type="component" value="Unassembled WGS sequence"/>
</dbReference>
<dbReference type="AlphaFoldDB" id="A0AAW1FIW8"/>
<accession>A0AAW1FIW8</accession>
<proteinExistence type="predicted"/>
<evidence type="ECO:0000313" key="1">
    <source>
        <dbReference type="EMBL" id="KAK9534637.1"/>
    </source>
</evidence>
<sequence length="67" mass="7071">MVIRAIYPAVSCQLLVSRVRGQGLGGQTRGNSALFQACSLALLTPALCWYGLGFNTDGGGWVQRTAV</sequence>
<protein>
    <submittedName>
        <fullName evidence="1">Uncharacterized protein</fullName>
    </submittedName>
</protein>